<comment type="caution">
    <text evidence="1">The sequence shown here is derived from an EMBL/GenBank/DDBJ whole genome shotgun (WGS) entry which is preliminary data.</text>
</comment>
<name>A0A9W5YWT3_9EURO</name>
<reference evidence="1" key="1">
    <citation type="submission" date="2022-07" db="EMBL/GenBank/DDBJ databases">
        <title>Taxonomy of Aspergillus series Nigri: significant species reduction supported by multi-species coalescent approaches.</title>
        <authorList>
            <person name="Bian C."/>
            <person name="Kusuya Y."/>
            <person name="Sklenar F."/>
            <person name="D'hooge E."/>
            <person name="Yaguchi T."/>
            <person name="Takahashi H."/>
            <person name="Hubka V."/>
        </authorList>
    </citation>
    <scope>NUCLEOTIDE SEQUENCE</scope>
    <source>
        <strain evidence="1">CBS 733.88</strain>
    </source>
</reference>
<dbReference type="AlphaFoldDB" id="A0A9W5YWT3"/>
<evidence type="ECO:0000313" key="2">
    <source>
        <dbReference type="Proteomes" id="UP001143548"/>
    </source>
</evidence>
<dbReference type="Proteomes" id="UP001143548">
    <property type="component" value="Unassembled WGS sequence"/>
</dbReference>
<gene>
    <name evidence="1" type="ORF">AbraCBS73388_001116</name>
</gene>
<organism evidence="1 2">
    <name type="scientific">Aspergillus brasiliensis</name>
    <dbReference type="NCBI Taxonomy" id="319629"/>
    <lineage>
        <taxon>Eukaryota</taxon>
        <taxon>Fungi</taxon>
        <taxon>Dikarya</taxon>
        <taxon>Ascomycota</taxon>
        <taxon>Pezizomycotina</taxon>
        <taxon>Eurotiomycetes</taxon>
        <taxon>Eurotiomycetidae</taxon>
        <taxon>Eurotiales</taxon>
        <taxon>Aspergillaceae</taxon>
        <taxon>Aspergillus</taxon>
        <taxon>Aspergillus subgen. Circumdati</taxon>
    </lineage>
</organism>
<evidence type="ECO:0000313" key="1">
    <source>
        <dbReference type="EMBL" id="GKZ25480.1"/>
    </source>
</evidence>
<protein>
    <recommendedName>
        <fullName evidence="3">Transcription factor domain-containing protein</fullName>
    </recommendedName>
</protein>
<accession>A0A9W5YWT3</accession>
<sequence length="344" mass="38816">MTFGCPLKVPRSVAQEGLNALVLNSQARKDTVTSSLPSKLNFYISFCRLHHIIAEVLETFYSFDDSKARHHVSGDVDNSDESSALLFDKFASLFRIDSALINWARSLHPFFQMPSELEDPTPTKHITREANILRARILLLQIHQQKAENAPGTGLYAEDDQLMPHVVFKCQVNCTKAAIDMIEFIVRNSPGQKQAYILPSNWYTVSYVYMAVTNLLAAQSSPQIVEYFSAARLQDILQHAREILRNYEKHTTLASRCRSALNLIEQSSGRRESIAIIAPPEAPQVTRGHDNTTVQDFGIGAQEPPVIMADEIAMVENYTFDWNNWPMFFAQLGDETPLPETWGL</sequence>
<evidence type="ECO:0008006" key="3">
    <source>
        <dbReference type="Google" id="ProtNLM"/>
    </source>
</evidence>
<dbReference type="EMBL" id="BROQ01000113">
    <property type="protein sequence ID" value="GKZ25480.1"/>
    <property type="molecule type" value="Genomic_DNA"/>
</dbReference>
<proteinExistence type="predicted"/>